<keyword evidence="4" id="KW-0406">Ion transport</keyword>
<protein>
    <submittedName>
        <fullName evidence="8">ABC transporter substrate-binding protein</fullName>
    </submittedName>
</protein>
<keyword evidence="4" id="KW-0410">Iron transport</keyword>
<gene>
    <name evidence="8" type="ORF">M8006_13695</name>
</gene>
<keyword evidence="5" id="KW-0732">Signal</keyword>
<dbReference type="InterPro" id="IPR051313">
    <property type="entry name" value="Bact_iron-sidero_bind"/>
</dbReference>
<evidence type="ECO:0000313" key="9">
    <source>
        <dbReference type="Proteomes" id="UP001165308"/>
    </source>
</evidence>
<dbReference type="InterPro" id="IPR002491">
    <property type="entry name" value="ABC_transptr_periplasmic_BD"/>
</dbReference>
<dbReference type="RefSeq" id="WP_250083144.1">
    <property type="nucleotide sequence ID" value="NZ_JAMJPJ010000026.1"/>
</dbReference>
<keyword evidence="3" id="KW-0813">Transport</keyword>
<dbReference type="PROSITE" id="PS50983">
    <property type="entry name" value="FE_B12_PBP"/>
    <property type="match status" value="1"/>
</dbReference>
<comment type="caution">
    <text evidence="8">The sequence shown here is derived from an EMBL/GenBank/DDBJ whole genome shotgun (WGS) entry which is preliminary data.</text>
</comment>
<evidence type="ECO:0000256" key="5">
    <source>
        <dbReference type="ARBA" id="ARBA00022729"/>
    </source>
</evidence>
<proteinExistence type="inferred from homology"/>
<dbReference type="EMBL" id="JAMJPJ010000026">
    <property type="protein sequence ID" value="MCL7931020.1"/>
    <property type="molecule type" value="Genomic_DNA"/>
</dbReference>
<dbReference type="Gene3D" id="3.40.50.1980">
    <property type="entry name" value="Nitrogenase molybdenum iron protein domain"/>
    <property type="match status" value="1"/>
</dbReference>
<keyword evidence="9" id="KW-1185">Reference proteome</keyword>
<evidence type="ECO:0000259" key="7">
    <source>
        <dbReference type="PROSITE" id="PS50983"/>
    </source>
</evidence>
<dbReference type="PANTHER" id="PTHR30532:SF1">
    <property type="entry name" value="IRON(3+)-HYDROXAMATE-BINDING PROTEIN FHUD"/>
    <property type="match status" value="1"/>
</dbReference>
<name>A0ABT0ST71_9GAMM</name>
<dbReference type="Proteomes" id="UP001165308">
    <property type="component" value="Unassembled WGS sequence"/>
</dbReference>
<evidence type="ECO:0000256" key="3">
    <source>
        <dbReference type="ARBA" id="ARBA00022448"/>
    </source>
</evidence>
<evidence type="ECO:0000256" key="2">
    <source>
        <dbReference type="ARBA" id="ARBA00008814"/>
    </source>
</evidence>
<comment type="similarity">
    <text evidence="2">Belongs to the bacterial solute-binding protein 8 family.</text>
</comment>
<keyword evidence="4" id="KW-0408">Iron</keyword>
<feature type="coiled-coil region" evidence="6">
    <location>
        <begin position="133"/>
        <end position="160"/>
    </location>
</feature>
<evidence type="ECO:0000256" key="6">
    <source>
        <dbReference type="SAM" id="Coils"/>
    </source>
</evidence>
<dbReference type="PANTHER" id="PTHR30532">
    <property type="entry name" value="IRON III DICITRATE-BINDING PERIPLASMIC PROTEIN"/>
    <property type="match status" value="1"/>
</dbReference>
<accession>A0ABT0ST71</accession>
<organism evidence="8 9">
    <name type="scientific">Halomonas llamarensis</name>
    <dbReference type="NCBI Taxonomy" id="2945104"/>
    <lineage>
        <taxon>Bacteria</taxon>
        <taxon>Pseudomonadati</taxon>
        <taxon>Pseudomonadota</taxon>
        <taxon>Gammaproteobacteria</taxon>
        <taxon>Oceanospirillales</taxon>
        <taxon>Halomonadaceae</taxon>
        <taxon>Halomonas</taxon>
    </lineage>
</organism>
<evidence type="ECO:0000313" key="8">
    <source>
        <dbReference type="EMBL" id="MCL7931020.1"/>
    </source>
</evidence>
<evidence type="ECO:0000256" key="4">
    <source>
        <dbReference type="ARBA" id="ARBA00022496"/>
    </source>
</evidence>
<dbReference type="Pfam" id="PF01497">
    <property type="entry name" value="Peripla_BP_2"/>
    <property type="match status" value="1"/>
</dbReference>
<keyword evidence="6" id="KW-0175">Coiled coil</keyword>
<reference evidence="8" key="1">
    <citation type="submission" date="2022-05" db="EMBL/GenBank/DDBJ databases">
        <title>Halomonas geminus sp. nov. and Halomonas llamarensis sp. nov. isolated from high-altitude salars of the Atacama Desert.</title>
        <authorList>
            <person name="Hintersatz C."/>
            <person name="Rojas L.A."/>
            <person name="Wei T.-S."/>
            <person name="Kutschke S."/>
            <person name="Lehmann F."/>
            <person name="Jain R."/>
            <person name="Pollmann K."/>
        </authorList>
    </citation>
    <scope>NUCLEOTIDE SEQUENCE</scope>
    <source>
        <strain evidence="8">ATCHA</strain>
    </source>
</reference>
<sequence>MICVDALFSLVRKTNFLVILLLLSVSLANAEEPKKIVTFDYAVADTLSDLEHPPVALAGLLQYRELYQENLMPDTLELGSKFQPNLEYLASLDPDIILISPPAHVNLESMISRVSDVVKIRLFGGDLDVWKSLEQLTRTVGELNDEQQQAEELIKFVEARAC</sequence>
<comment type="subcellular location">
    <subcellularLocation>
        <location evidence="1">Cell envelope</location>
    </subcellularLocation>
</comment>
<feature type="domain" description="Fe/B12 periplasmic-binding" evidence="7">
    <location>
        <begin position="35"/>
        <end position="162"/>
    </location>
</feature>
<evidence type="ECO:0000256" key="1">
    <source>
        <dbReference type="ARBA" id="ARBA00004196"/>
    </source>
</evidence>
<dbReference type="SUPFAM" id="SSF53807">
    <property type="entry name" value="Helical backbone' metal receptor"/>
    <property type="match status" value="1"/>
</dbReference>